<evidence type="ECO:0000259" key="13">
    <source>
        <dbReference type="PROSITE" id="PS50162"/>
    </source>
</evidence>
<evidence type="ECO:0000256" key="9">
    <source>
        <dbReference type="ARBA" id="ARBA00023236"/>
    </source>
</evidence>
<evidence type="ECO:0000256" key="3">
    <source>
        <dbReference type="ARBA" id="ARBA00022741"/>
    </source>
</evidence>
<dbReference type="FunFam" id="3.40.50.300:FF:000087">
    <property type="entry name" value="Recombinase RecA"/>
    <property type="match status" value="1"/>
</dbReference>
<dbReference type="GO" id="GO:0006310">
    <property type="term" value="P:DNA recombination"/>
    <property type="evidence" value="ECO:0007669"/>
    <property type="project" value="UniProtKB-UniRule"/>
</dbReference>
<dbReference type="RefSeq" id="WP_126111509.1">
    <property type="nucleotide sequence ID" value="NZ_CP034465.1"/>
</dbReference>
<dbReference type="AlphaFoldDB" id="A0A3S9HD32"/>
<evidence type="ECO:0000256" key="4">
    <source>
        <dbReference type="ARBA" id="ARBA00022763"/>
    </source>
</evidence>
<keyword evidence="9 10" id="KW-0742">SOS response</keyword>
<dbReference type="HAMAP" id="MF_00268">
    <property type="entry name" value="RecA"/>
    <property type="match status" value="1"/>
</dbReference>
<keyword evidence="5 10" id="KW-0067">ATP-binding</keyword>
<feature type="domain" description="RecA family profile 1" evidence="13">
    <location>
        <begin position="38"/>
        <end position="197"/>
    </location>
</feature>
<evidence type="ECO:0000256" key="6">
    <source>
        <dbReference type="ARBA" id="ARBA00023125"/>
    </source>
</evidence>
<dbReference type="GO" id="GO:0005524">
    <property type="term" value="F:ATP binding"/>
    <property type="evidence" value="ECO:0007669"/>
    <property type="project" value="UniProtKB-UniRule"/>
</dbReference>
<dbReference type="GO" id="GO:0003697">
    <property type="term" value="F:single-stranded DNA binding"/>
    <property type="evidence" value="ECO:0007669"/>
    <property type="project" value="UniProtKB-UniRule"/>
</dbReference>
<evidence type="ECO:0000259" key="14">
    <source>
        <dbReference type="PROSITE" id="PS50163"/>
    </source>
</evidence>
<protein>
    <recommendedName>
        <fullName evidence="2 10">Protein RecA</fullName>
    </recommendedName>
    <alternativeName>
        <fullName evidence="10 11">Recombinase A</fullName>
    </alternativeName>
</protein>
<proteinExistence type="inferred from homology"/>
<dbReference type="InterPro" id="IPR003593">
    <property type="entry name" value="AAA+_ATPase"/>
</dbReference>
<dbReference type="PROSITE" id="PS00321">
    <property type="entry name" value="RECA_1"/>
    <property type="match status" value="1"/>
</dbReference>
<keyword evidence="3 10" id="KW-0547">Nucleotide-binding</keyword>
<organism evidence="15 16">
    <name type="scientific">Jeotgalibaca ciconiae</name>
    <dbReference type="NCBI Taxonomy" id="2496265"/>
    <lineage>
        <taxon>Bacteria</taxon>
        <taxon>Bacillati</taxon>
        <taxon>Bacillota</taxon>
        <taxon>Bacilli</taxon>
        <taxon>Lactobacillales</taxon>
        <taxon>Carnobacteriaceae</taxon>
        <taxon>Jeotgalibaca</taxon>
    </lineage>
</organism>
<dbReference type="EMBL" id="CP034465">
    <property type="protein sequence ID" value="AZP05278.1"/>
    <property type="molecule type" value="Genomic_DNA"/>
</dbReference>
<dbReference type="GO" id="GO:0009432">
    <property type="term" value="P:SOS response"/>
    <property type="evidence" value="ECO:0007669"/>
    <property type="project" value="UniProtKB-UniRule"/>
</dbReference>
<dbReference type="Pfam" id="PF21096">
    <property type="entry name" value="RecA_C"/>
    <property type="match status" value="1"/>
</dbReference>
<dbReference type="KEGG" id="jeh:EJN90_11855"/>
<dbReference type="PROSITE" id="PS50163">
    <property type="entry name" value="RECA_3"/>
    <property type="match status" value="1"/>
</dbReference>
<evidence type="ECO:0000256" key="8">
    <source>
        <dbReference type="ARBA" id="ARBA00023204"/>
    </source>
</evidence>
<dbReference type="Gene3D" id="3.40.50.300">
    <property type="entry name" value="P-loop containing nucleotide triphosphate hydrolases"/>
    <property type="match status" value="1"/>
</dbReference>
<comment type="function">
    <text evidence="10">Can catalyze the hydrolysis of ATP in the presence of single-stranded DNA, the ATP-dependent uptake of single-stranded DNA by duplex DNA, and the ATP-dependent hybridization of homologous single-stranded DNAs. It interacts with LexA causing its activation and leading to its autocatalytic cleavage.</text>
</comment>
<evidence type="ECO:0000256" key="1">
    <source>
        <dbReference type="ARBA" id="ARBA00009391"/>
    </source>
</evidence>
<dbReference type="PANTHER" id="PTHR45900:SF1">
    <property type="entry name" value="MITOCHONDRIAL DNA REPAIR PROTEIN RECA HOMOLOG-RELATED"/>
    <property type="match status" value="1"/>
</dbReference>
<dbReference type="CDD" id="cd00983">
    <property type="entry name" value="RecA"/>
    <property type="match status" value="1"/>
</dbReference>
<keyword evidence="8 10" id="KW-0234">DNA repair</keyword>
<dbReference type="InterPro" id="IPR023400">
    <property type="entry name" value="RecA_C_sf"/>
</dbReference>
<dbReference type="PROSITE" id="PS50162">
    <property type="entry name" value="RECA_2"/>
    <property type="match status" value="1"/>
</dbReference>
<dbReference type="GO" id="GO:0003684">
    <property type="term" value="F:damaged DNA binding"/>
    <property type="evidence" value="ECO:0007669"/>
    <property type="project" value="UniProtKB-UniRule"/>
</dbReference>
<dbReference type="GO" id="GO:0140664">
    <property type="term" value="F:ATP-dependent DNA damage sensor activity"/>
    <property type="evidence" value="ECO:0007669"/>
    <property type="project" value="InterPro"/>
</dbReference>
<evidence type="ECO:0000256" key="10">
    <source>
        <dbReference type="HAMAP-Rule" id="MF_00268"/>
    </source>
</evidence>
<evidence type="ECO:0000313" key="16">
    <source>
        <dbReference type="Proteomes" id="UP000273326"/>
    </source>
</evidence>
<reference evidence="16" key="1">
    <citation type="submission" date="2018-12" db="EMBL/GenBank/DDBJ databases">
        <title>Complete genome sequencing of Jeotgalibaca sp. H21T32.</title>
        <authorList>
            <person name="Bae J.-W."/>
            <person name="Lee S.-Y."/>
        </authorList>
    </citation>
    <scope>NUCLEOTIDE SEQUENCE [LARGE SCALE GENOMIC DNA]</scope>
    <source>
        <strain evidence="16">H21T32</strain>
    </source>
</reference>
<dbReference type="OrthoDB" id="9776733at2"/>
<dbReference type="GO" id="GO:0006281">
    <property type="term" value="P:DNA repair"/>
    <property type="evidence" value="ECO:0007669"/>
    <property type="project" value="UniProtKB-UniRule"/>
</dbReference>
<feature type="binding site" evidence="10">
    <location>
        <begin position="68"/>
        <end position="75"/>
    </location>
    <ligand>
        <name>ATP</name>
        <dbReference type="ChEBI" id="CHEBI:30616"/>
    </ligand>
</feature>
<gene>
    <name evidence="10 15" type="primary">recA</name>
    <name evidence="15" type="ORF">EJN90_11855</name>
</gene>
<dbReference type="SUPFAM" id="SSF52540">
    <property type="entry name" value="P-loop containing nucleoside triphosphate hydrolases"/>
    <property type="match status" value="1"/>
</dbReference>
<dbReference type="InterPro" id="IPR020584">
    <property type="entry name" value="DNA_recomb/repair_RecA_CS"/>
</dbReference>
<dbReference type="SMART" id="SM00382">
    <property type="entry name" value="AAA"/>
    <property type="match status" value="1"/>
</dbReference>
<sequence>MSTNNENRQKALDEALKKIERTYGKGSVMKMGEKVDTEISTVPSGSLALDIALGVGGYPRGRIIEVYGPESSGKTTVSLHAIAEAQKKGGVAAFIDAEHALDPKYARAIGVDVDELLLSQPDTGEQALEIADALISSGAIDIVVIDSVAALVPRAEIEGEMGDSHMGLQARLMSQALRKLSGSINKTKTTAIFINQIREKIGIMFGNPETTPGGRALKFYSTVRLEVRRAEQIKNGVEVVGNRTKIKVVKNKVAPPFKVAEVDIMYGEGISIIGEIVDMASEKDIINKSGSWYSYKETRIGQGRENAKKYLVENPEVREEIERKVRAEYGIGELLPEDMIDETNNDSIELLDEE</sequence>
<feature type="domain" description="RecA family profile 2" evidence="14">
    <location>
        <begin position="202"/>
        <end position="275"/>
    </location>
</feature>
<keyword evidence="16" id="KW-1185">Reference proteome</keyword>
<dbReference type="NCBIfam" id="TIGR02012">
    <property type="entry name" value="tigrfam_recA"/>
    <property type="match status" value="1"/>
</dbReference>
<keyword evidence="4 10" id="KW-0227">DNA damage</keyword>
<keyword evidence="6 10" id="KW-0238">DNA-binding</keyword>
<dbReference type="GO" id="GO:0005829">
    <property type="term" value="C:cytosol"/>
    <property type="evidence" value="ECO:0007669"/>
    <property type="project" value="TreeGrafter"/>
</dbReference>
<dbReference type="PRINTS" id="PR00142">
    <property type="entry name" value="RECA"/>
</dbReference>
<evidence type="ECO:0000256" key="11">
    <source>
        <dbReference type="RuleBase" id="RU000526"/>
    </source>
</evidence>
<dbReference type="InterPro" id="IPR049261">
    <property type="entry name" value="RecA-like_C"/>
</dbReference>
<dbReference type="InterPro" id="IPR013765">
    <property type="entry name" value="DNA_recomb/repair_RecA"/>
</dbReference>
<dbReference type="PANTHER" id="PTHR45900">
    <property type="entry name" value="RECA"/>
    <property type="match status" value="1"/>
</dbReference>
<dbReference type="Proteomes" id="UP000273326">
    <property type="component" value="Chromosome"/>
</dbReference>
<dbReference type="SUPFAM" id="SSF54752">
    <property type="entry name" value="RecA protein, C-terminal domain"/>
    <property type="match status" value="1"/>
</dbReference>
<evidence type="ECO:0000256" key="2">
    <source>
        <dbReference type="ARBA" id="ARBA00015553"/>
    </source>
</evidence>
<dbReference type="InterPro" id="IPR049428">
    <property type="entry name" value="RecA-like_N"/>
</dbReference>
<keyword evidence="7 10" id="KW-0233">DNA recombination</keyword>
<keyword evidence="10" id="KW-0963">Cytoplasm</keyword>
<dbReference type="InterPro" id="IPR020587">
    <property type="entry name" value="RecA_monomer-monomer_interface"/>
</dbReference>
<evidence type="ECO:0000256" key="7">
    <source>
        <dbReference type="ARBA" id="ARBA00023172"/>
    </source>
</evidence>
<dbReference type="InterPro" id="IPR020588">
    <property type="entry name" value="RecA_ATP-bd"/>
</dbReference>
<comment type="subcellular location">
    <subcellularLocation>
        <location evidence="10">Cytoplasm</location>
    </subcellularLocation>
</comment>
<accession>A0A3S9HD32</accession>
<evidence type="ECO:0000313" key="15">
    <source>
        <dbReference type="EMBL" id="AZP05278.1"/>
    </source>
</evidence>
<dbReference type="InterPro" id="IPR027417">
    <property type="entry name" value="P-loop_NTPase"/>
</dbReference>
<evidence type="ECO:0000256" key="12">
    <source>
        <dbReference type="RuleBase" id="RU004527"/>
    </source>
</evidence>
<name>A0A3S9HD32_9LACT</name>
<comment type="similarity">
    <text evidence="1 10 12">Belongs to the RecA family.</text>
</comment>
<dbReference type="Pfam" id="PF00154">
    <property type="entry name" value="RecA_N"/>
    <property type="match status" value="1"/>
</dbReference>
<evidence type="ECO:0000256" key="5">
    <source>
        <dbReference type="ARBA" id="ARBA00022840"/>
    </source>
</evidence>